<dbReference type="PANTHER" id="PTHR30250">
    <property type="entry name" value="PST FAMILY PREDICTED COLANIC ACID TRANSPORTER"/>
    <property type="match status" value="1"/>
</dbReference>
<dbReference type="GO" id="GO:0005886">
    <property type="term" value="C:plasma membrane"/>
    <property type="evidence" value="ECO:0007669"/>
    <property type="project" value="UniProtKB-SubCell"/>
</dbReference>
<keyword evidence="3 6" id="KW-0812">Transmembrane</keyword>
<dbReference type="InterPro" id="IPR002797">
    <property type="entry name" value="Polysacc_synth"/>
</dbReference>
<feature type="transmembrane region" description="Helical" evidence="6">
    <location>
        <begin position="385"/>
        <end position="407"/>
    </location>
</feature>
<feature type="transmembrane region" description="Helical" evidence="6">
    <location>
        <begin position="12"/>
        <end position="31"/>
    </location>
</feature>
<keyword evidence="5 6" id="KW-0472">Membrane</keyword>
<dbReference type="Pfam" id="PF01943">
    <property type="entry name" value="Polysacc_synt"/>
    <property type="match status" value="1"/>
</dbReference>
<feature type="transmembrane region" description="Helical" evidence="6">
    <location>
        <begin position="219"/>
        <end position="242"/>
    </location>
</feature>
<reference evidence="7" key="1">
    <citation type="submission" date="2020-01" db="EMBL/GenBank/DDBJ databases">
        <authorList>
            <person name="Kenyon J.J."/>
            <person name="MacDonald U."/>
            <person name="Hall R.M."/>
            <person name="Russo T.A."/>
        </authorList>
    </citation>
    <scope>NUCLEOTIDE SEQUENCE</scope>
    <source>
        <strain evidence="7">Ab850</strain>
    </source>
</reference>
<name>A0A7S8F8A3_ACIBA</name>
<evidence type="ECO:0000256" key="1">
    <source>
        <dbReference type="ARBA" id="ARBA00004651"/>
    </source>
</evidence>
<dbReference type="InterPro" id="IPR050833">
    <property type="entry name" value="Poly_Biosynth_Transport"/>
</dbReference>
<sequence>MDNSLRKETFYLYLIQVANFIIPLAAFPYLTHTLGVQGFGKLGFAQTVYFLCVFFIDFGFNLSGAKMVGKYRNSQIRLNYIYSNIQVVRFLIYIFLLVVILPLLFSGWLEEIDATLILIALISAAGAVLTPNYIFNGLSSNSVLALISIFIKSIFLVPIFFFVKDVNDLTLAAFLQMISGVVIGVAAQYYLFKRQLVKFSPTKINKKVIRRESKKSSDLFIASFFTLGFTYLTPILIKFTLGDFAVGLYSVVDRLITAMRQLYQPITQAFFSKVCVAYAEKEFITYNLLLRKIFFMFSVIGGVGLVGNILVGDTVLPLVFGKNYDVQGFLSIAILTQIIVSYASIVVNFMIIPKGNAIVLKWIYLLTMIIYFPLLWVLMFKYQLLGVFSSILIVEIFVLLLLICYVLNTNLRKPL</sequence>
<evidence type="ECO:0000256" key="3">
    <source>
        <dbReference type="ARBA" id="ARBA00022692"/>
    </source>
</evidence>
<evidence type="ECO:0000256" key="4">
    <source>
        <dbReference type="ARBA" id="ARBA00022989"/>
    </source>
</evidence>
<proteinExistence type="predicted"/>
<feature type="transmembrane region" description="Helical" evidence="6">
    <location>
        <begin position="142"/>
        <end position="163"/>
    </location>
</feature>
<comment type="subcellular location">
    <subcellularLocation>
        <location evidence="1">Cell membrane</location>
        <topology evidence="1">Multi-pass membrane protein</topology>
    </subcellularLocation>
</comment>
<feature type="transmembrane region" description="Helical" evidence="6">
    <location>
        <begin position="331"/>
        <end position="352"/>
    </location>
</feature>
<feature type="transmembrane region" description="Helical" evidence="6">
    <location>
        <begin position="262"/>
        <end position="281"/>
    </location>
</feature>
<evidence type="ECO:0000256" key="5">
    <source>
        <dbReference type="ARBA" id="ARBA00023136"/>
    </source>
</evidence>
<keyword evidence="2" id="KW-1003">Cell membrane</keyword>
<protein>
    <submittedName>
        <fullName evidence="7">Oligosaccharide-unit translocase</fullName>
    </submittedName>
</protein>
<feature type="transmembrane region" description="Helical" evidence="6">
    <location>
        <begin position="293"/>
        <end position="311"/>
    </location>
</feature>
<dbReference type="RefSeq" id="WP_270910883.1">
    <property type="nucleotide sequence ID" value="NZ_JBAIUS010000030.1"/>
</dbReference>
<evidence type="ECO:0000256" key="2">
    <source>
        <dbReference type="ARBA" id="ARBA00022475"/>
    </source>
</evidence>
<feature type="transmembrane region" description="Helical" evidence="6">
    <location>
        <begin position="359"/>
        <end position="379"/>
    </location>
</feature>
<feature type="transmembrane region" description="Helical" evidence="6">
    <location>
        <begin position="90"/>
        <end position="109"/>
    </location>
</feature>
<evidence type="ECO:0000256" key="6">
    <source>
        <dbReference type="SAM" id="Phobius"/>
    </source>
</evidence>
<dbReference type="EMBL" id="MN958101">
    <property type="protein sequence ID" value="QPD01084.1"/>
    <property type="molecule type" value="Genomic_DNA"/>
</dbReference>
<gene>
    <name evidence="7" type="primary">wzx</name>
</gene>
<feature type="transmembrane region" description="Helical" evidence="6">
    <location>
        <begin position="43"/>
        <end position="69"/>
    </location>
</feature>
<accession>A0A7S8F8A3</accession>
<dbReference type="AlphaFoldDB" id="A0A7S8F8A3"/>
<keyword evidence="4 6" id="KW-1133">Transmembrane helix</keyword>
<dbReference type="PANTHER" id="PTHR30250:SF11">
    <property type="entry name" value="O-ANTIGEN TRANSPORTER-RELATED"/>
    <property type="match status" value="1"/>
</dbReference>
<organism evidence="7">
    <name type="scientific">Acinetobacter baumannii</name>
    <dbReference type="NCBI Taxonomy" id="470"/>
    <lineage>
        <taxon>Bacteria</taxon>
        <taxon>Pseudomonadati</taxon>
        <taxon>Pseudomonadota</taxon>
        <taxon>Gammaproteobacteria</taxon>
        <taxon>Moraxellales</taxon>
        <taxon>Moraxellaceae</taxon>
        <taxon>Acinetobacter</taxon>
        <taxon>Acinetobacter calcoaceticus/baumannii complex</taxon>
    </lineage>
</organism>
<feature type="transmembrane region" description="Helical" evidence="6">
    <location>
        <begin position="115"/>
        <end position="135"/>
    </location>
</feature>
<evidence type="ECO:0000313" key="7">
    <source>
        <dbReference type="EMBL" id="QPD01084.1"/>
    </source>
</evidence>
<feature type="transmembrane region" description="Helical" evidence="6">
    <location>
        <begin position="169"/>
        <end position="192"/>
    </location>
</feature>